<accession>A0ABT3X3R1</accession>
<reference evidence="10 11" key="1">
    <citation type="submission" date="2022-11" db="EMBL/GenBank/DDBJ databases">
        <title>Study of microbial diversity in lake waters.</title>
        <authorList>
            <person name="Zhang J."/>
        </authorList>
    </citation>
    <scope>NUCLEOTIDE SEQUENCE [LARGE SCALE GENOMIC DNA]</scope>
    <source>
        <strain evidence="10 11">DT12</strain>
    </source>
</reference>
<evidence type="ECO:0000259" key="9">
    <source>
        <dbReference type="Pfam" id="PF25198"/>
    </source>
</evidence>
<feature type="domain" description="Spore germination GerAC-like C-terminal" evidence="8">
    <location>
        <begin position="227"/>
        <end position="391"/>
    </location>
</feature>
<comment type="caution">
    <text evidence="10">The sequence shown here is derived from an EMBL/GenBank/DDBJ whole genome shotgun (WGS) entry which is preliminary data.</text>
</comment>
<keyword evidence="3" id="KW-0309">Germination</keyword>
<organism evidence="10 11">
    <name type="scientific">Tumebacillus lacus</name>
    <dbReference type="NCBI Taxonomy" id="2995335"/>
    <lineage>
        <taxon>Bacteria</taxon>
        <taxon>Bacillati</taxon>
        <taxon>Bacillota</taxon>
        <taxon>Bacilli</taxon>
        <taxon>Bacillales</taxon>
        <taxon>Alicyclobacillaceae</taxon>
        <taxon>Tumebacillus</taxon>
    </lineage>
</organism>
<evidence type="ECO:0000256" key="4">
    <source>
        <dbReference type="ARBA" id="ARBA00022729"/>
    </source>
</evidence>
<dbReference type="Pfam" id="PF25198">
    <property type="entry name" value="Spore_GerAC_N"/>
    <property type="match status" value="1"/>
</dbReference>
<dbReference type="PROSITE" id="PS51257">
    <property type="entry name" value="PROKAR_LIPOPROTEIN"/>
    <property type="match status" value="1"/>
</dbReference>
<keyword evidence="6" id="KW-0564">Palmitate</keyword>
<dbReference type="InterPro" id="IPR046953">
    <property type="entry name" value="Spore_GerAC-like_C"/>
</dbReference>
<gene>
    <name evidence="10" type="ORF">OS242_16385</name>
</gene>
<dbReference type="InterPro" id="IPR008844">
    <property type="entry name" value="Spore_GerAC-like"/>
</dbReference>
<feature type="domain" description="Spore germination protein N-terminal" evidence="9">
    <location>
        <begin position="23"/>
        <end position="198"/>
    </location>
</feature>
<keyword evidence="7" id="KW-0449">Lipoprotein</keyword>
<dbReference type="Proteomes" id="UP001208017">
    <property type="component" value="Unassembled WGS sequence"/>
</dbReference>
<evidence type="ECO:0000256" key="6">
    <source>
        <dbReference type="ARBA" id="ARBA00023139"/>
    </source>
</evidence>
<comment type="similarity">
    <text evidence="2">Belongs to the GerABKC lipoprotein family.</text>
</comment>
<evidence type="ECO:0000259" key="8">
    <source>
        <dbReference type="Pfam" id="PF05504"/>
    </source>
</evidence>
<keyword evidence="11" id="KW-1185">Reference proteome</keyword>
<evidence type="ECO:0000313" key="10">
    <source>
        <dbReference type="EMBL" id="MCX7571528.1"/>
    </source>
</evidence>
<evidence type="ECO:0000256" key="2">
    <source>
        <dbReference type="ARBA" id="ARBA00007886"/>
    </source>
</evidence>
<dbReference type="InterPro" id="IPR038501">
    <property type="entry name" value="Spore_GerAC_C_sf"/>
</dbReference>
<dbReference type="Gene3D" id="3.30.300.210">
    <property type="entry name" value="Nutrient germinant receptor protein C, domain 3"/>
    <property type="match status" value="1"/>
</dbReference>
<dbReference type="Pfam" id="PF05504">
    <property type="entry name" value="Spore_GerAC"/>
    <property type="match status" value="1"/>
</dbReference>
<dbReference type="RefSeq" id="WP_267152776.1">
    <property type="nucleotide sequence ID" value="NZ_JAPMLT010000011.1"/>
</dbReference>
<evidence type="ECO:0000256" key="5">
    <source>
        <dbReference type="ARBA" id="ARBA00023136"/>
    </source>
</evidence>
<evidence type="ECO:0000256" key="3">
    <source>
        <dbReference type="ARBA" id="ARBA00022544"/>
    </source>
</evidence>
<evidence type="ECO:0000256" key="7">
    <source>
        <dbReference type="ARBA" id="ARBA00023288"/>
    </source>
</evidence>
<name>A0ABT3X3R1_9BACL</name>
<dbReference type="NCBIfam" id="TIGR02887">
    <property type="entry name" value="spore_ger_x_C"/>
    <property type="match status" value="1"/>
</dbReference>
<dbReference type="PANTHER" id="PTHR35789:SF1">
    <property type="entry name" value="SPORE GERMINATION PROTEIN B3"/>
    <property type="match status" value="1"/>
</dbReference>
<sequence>MKRTFLLVLTMLLVVLMITGCWNRRELNELSIVGAIGIDKEPGADQYMFSVQVINQGVISSKGGGEGIGQASVTTFEMETSSMFEGMRRLTTVSPRKLYLAHMRMLILSEEVAKEGVGPILDLFSRDHEYRPDFYVIVTKDTKAGDVLKQFTQIEKVPANKLFSSLEMSEKHWAPTVAVRLDEVEASLVSLGKQPVLTGVMVRGDERAGESEKALQRLEPPAYVVYTGIGVFRGDKLVGWLNEEESKGYNYIADNVKSTVGPLACPQKGEVILEMIRSSSNVQAKFQNGKPQIQIKIKAEGNVGEVLCDVDLQDPKTIEKLERNGEQRIKQIIQRAVDKAQHQYRSDIFGFGEVIHREDAKYWKKIQGEWDEVFPHVPVVVDVDLQIRRTGTKVNSYLTEMRKAREKAKEQK</sequence>
<keyword evidence="5" id="KW-0472">Membrane</keyword>
<comment type="subcellular location">
    <subcellularLocation>
        <location evidence="1">Membrane</location>
        <topology evidence="1">Lipid-anchor</topology>
    </subcellularLocation>
</comment>
<dbReference type="PANTHER" id="PTHR35789">
    <property type="entry name" value="SPORE GERMINATION PROTEIN B3"/>
    <property type="match status" value="1"/>
</dbReference>
<evidence type="ECO:0000256" key="1">
    <source>
        <dbReference type="ARBA" id="ARBA00004635"/>
    </source>
</evidence>
<proteinExistence type="inferred from homology"/>
<keyword evidence="4" id="KW-0732">Signal</keyword>
<protein>
    <submittedName>
        <fullName evidence="10">Ger(X)C family spore germination protein</fullName>
    </submittedName>
</protein>
<evidence type="ECO:0000313" key="11">
    <source>
        <dbReference type="Proteomes" id="UP001208017"/>
    </source>
</evidence>
<dbReference type="EMBL" id="JAPMLT010000011">
    <property type="protein sequence ID" value="MCX7571528.1"/>
    <property type="molecule type" value="Genomic_DNA"/>
</dbReference>
<dbReference type="InterPro" id="IPR057336">
    <property type="entry name" value="GerAC_N"/>
</dbReference>